<evidence type="ECO:0000256" key="5">
    <source>
        <dbReference type="SAM" id="MobiDB-lite"/>
    </source>
</evidence>
<proteinExistence type="inferred from homology"/>
<dbReference type="InterPro" id="IPR016142">
    <property type="entry name" value="Citrate_synth-like_lrg_a-sub"/>
</dbReference>
<dbReference type="EMBL" id="CAJVAX010000021">
    <property type="protein sequence ID" value="CAG7656203.1"/>
    <property type="molecule type" value="Genomic_DNA"/>
</dbReference>
<dbReference type="InterPro" id="IPR036969">
    <property type="entry name" value="Citrate_synthase_sf"/>
</dbReference>
<dbReference type="InterPro" id="IPR016143">
    <property type="entry name" value="Citrate_synth-like_sm_a-sub"/>
</dbReference>
<feature type="region of interest" description="Disordered" evidence="5">
    <location>
        <begin position="456"/>
        <end position="478"/>
    </location>
</feature>
<dbReference type="Pfam" id="PF00285">
    <property type="entry name" value="Citrate_synt"/>
    <property type="match status" value="1"/>
</dbReference>
<dbReference type="PRINTS" id="PR00143">
    <property type="entry name" value="CITRTSNTHASE"/>
</dbReference>
<dbReference type="GO" id="GO:0005975">
    <property type="term" value="P:carbohydrate metabolic process"/>
    <property type="evidence" value="ECO:0007669"/>
    <property type="project" value="TreeGrafter"/>
</dbReference>
<dbReference type="AlphaFoldDB" id="A0A9W4H7K5"/>
<dbReference type="Gene3D" id="1.10.230.10">
    <property type="entry name" value="Cytochrome P450-Terp, domain 2"/>
    <property type="match status" value="1"/>
</dbReference>
<dbReference type="GO" id="GO:0036440">
    <property type="term" value="F:citrate synthase activity"/>
    <property type="evidence" value="ECO:0007669"/>
    <property type="project" value="UniProtKB-EC"/>
</dbReference>
<dbReference type="EC" id="2.3.3.16" evidence="3"/>
<evidence type="ECO:0000256" key="3">
    <source>
        <dbReference type="ARBA" id="ARBA00012972"/>
    </source>
</evidence>
<keyword evidence="6" id="KW-0012">Acyltransferase</keyword>
<dbReference type="Gene3D" id="1.10.580.10">
    <property type="entry name" value="Citrate Synthase, domain 1"/>
    <property type="match status" value="2"/>
</dbReference>
<evidence type="ECO:0000313" key="6">
    <source>
        <dbReference type="EMBL" id="CAG7656203.1"/>
    </source>
</evidence>
<comment type="similarity">
    <text evidence="2">Belongs to the citrate synthase family.</text>
</comment>
<feature type="region of interest" description="Disordered" evidence="5">
    <location>
        <begin position="70"/>
        <end position="91"/>
    </location>
</feature>
<gene>
    <name evidence="6" type="ORF">SBRY_70385</name>
</gene>
<dbReference type="PANTHER" id="PTHR11739">
    <property type="entry name" value="CITRATE SYNTHASE"/>
    <property type="match status" value="1"/>
</dbReference>
<name>A0A9W4H7K5_9ACTN</name>
<evidence type="ECO:0000313" key="7">
    <source>
        <dbReference type="Proteomes" id="UP001153328"/>
    </source>
</evidence>
<dbReference type="SUPFAM" id="SSF46955">
    <property type="entry name" value="Putative DNA-binding domain"/>
    <property type="match status" value="1"/>
</dbReference>
<reference evidence="6" key="1">
    <citation type="submission" date="2021-06" db="EMBL/GenBank/DDBJ databases">
        <authorList>
            <person name="Arsene-Ploetze F."/>
        </authorList>
    </citation>
    <scope>NUCLEOTIDE SEQUENCE</scope>
    <source>
        <strain evidence="6">SBRY1</strain>
    </source>
</reference>
<dbReference type="GO" id="GO:0006099">
    <property type="term" value="P:tricarboxylic acid cycle"/>
    <property type="evidence" value="ECO:0007669"/>
    <property type="project" value="TreeGrafter"/>
</dbReference>
<feature type="compositionally biased region" description="Pro residues" evidence="5">
    <location>
        <begin position="464"/>
        <end position="478"/>
    </location>
</feature>
<accession>A0A9W4H7K5</accession>
<dbReference type="InterPro" id="IPR002020">
    <property type="entry name" value="Citrate_synthase"/>
</dbReference>
<protein>
    <recommendedName>
        <fullName evidence="3">citrate synthase (unknown stereospecificity)</fullName>
        <ecNumber evidence="3">2.3.3.16</ecNumber>
    </recommendedName>
</protein>
<comment type="caution">
    <text evidence="6">The sequence shown here is derived from an EMBL/GenBank/DDBJ whole genome shotgun (WGS) entry which is preliminary data.</text>
</comment>
<keyword evidence="7" id="KW-1185">Reference proteome</keyword>
<sequence>MTPMTDGAAGGGDARISTREAAARLGVKPETLYAYVSRGLLGSRRAAGGRGSTFDPGEVAALAARGRAATSTGSGAAQPSEPGSGSASCADGWGRIRTGITRIDTATGSYAFRGVDAVALAEAYAYEEVADWLWTGELRPGVRFTAPPLPLAAARAAAAALPAGSSPVDRMRVAVVAAGAADPLRFDLTREAVLGCTRGLIPTLVDALPLAGGADRGDAAPDAPAAGGAGRGDRRDTGRIARQPDAPAAGGAGGSGSVARRLWSRLTPREADPASLRVLDTALALLIDHDLATSTLAVRVAASGRAHPYAAVSAGLGALDGPLHGQASALAHRMLRDVLDQGGAGPVVAAHLRAGRRVPGLGHRLYRGEDPRARLLLARLADVPAAADALAAAQDTVATAARHTPLHANVDLALAVLSVASGMPAEAGEAVFAVGRTAGWVAHALEEYAEPALRMRPSSTYAGPPAPQPLPRPGTSPG</sequence>
<organism evidence="6 7">
    <name type="scientific">Actinacidiphila bryophytorum</name>
    <dbReference type="NCBI Taxonomy" id="1436133"/>
    <lineage>
        <taxon>Bacteria</taxon>
        <taxon>Bacillati</taxon>
        <taxon>Actinomycetota</taxon>
        <taxon>Actinomycetes</taxon>
        <taxon>Kitasatosporales</taxon>
        <taxon>Streptomycetaceae</taxon>
        <taxon>Actinacidiphila</taxon>
    </lineage>
</organism>
<evidence type="ECO:0000256" key="4">
    <source>
        <dbReference type="ARBA" id="ARBA00022679"/>
    </source>
</evidence>
<feature type="region of interest" description="Disordered" evidence="5">
    <location>
        <begin position="215"/>
        <end position="257"/>
    </location>
</feature>
<dbReference type="Proteomes" id="UP001153328">
    <property type="component" value="Unassembled WGS sequence"/>
</dbReference>
<dbReference type="InterPro" id="IPR009061">
    <property type="entry name" value="DNA-bd_dom_put_sf"/>
</dbReference>
<dbReference type="SUPFAM" id="SSF48256">
    <property type="entry name" value="Citrate synthase"/>
    <property type="match status" value="1"/>
</dbReference>
<keyword evidence="4 6" id="KW-0808">Transferase</keyword>
<comment type="pathway">
    <text evidence="1">Carbohydrate metabolism; tricarboxylic acid cycle.</text>
</comment>
<evidence type="ECO:0000256" key="1">
    <source>
        <dbReference type="ARBA" id="ARBA00005163"/>
    </source>
</evidence>
<dbReference type="PANTHER" id="PTHR11739:SF4">
    <property type="entry name" value="CITRATE SYNTHASE, PEROXISOMAL"/>
    <property type="match status" value="1"/>
</dbReference>
<dbReference type="GO" id="GO:0005829">
    <property type="term" value="C:cytosol"/>
    <property type="evidence" value="ECO:0007669"/>
    <property type="project" value="TreeGrafter"/>
</dbReference>
<evidence type="ECO:0000256" key="2">
    <source>
        <dbReference type="ARBA" id="ARBA00010566"/>
    </source>
</evidence>